<name>A0A9P9WKV1_9PEZI</name>
<dbReference type="InterPro" id="IPR013087">
    <property type="entry name" value="Znf_C2H2_type"/>
</dbReference>
<evidence type="ECO:0000256" key="2">
    <source>
        <dbReference type="SAM" id="MobiDB-lite"/>
    </source>
</evidence>
<sequence length="281" mass="30983">MSMNSSRNFSPEPGAIDPALADNTWGRTDGSAILGDAQAENYQQGLEGVGPASINAALGAQQINDHTDFSPEHLFRKVCQMLQQMFSQYQEPLEHNPINSSPDHLFLQICQKFQHMFSHYQTAGINFTMSPNHIPTADQSVLSTNDHQNMDKFVADYSRNLMSDADESYANGNTFLGASPHAAHSSTYSNLETPQENIPYNEPTYNYQVSINPSSGHNHGNNLSLIAASHNSGIPHNGSQHTAKQILSVPSTCNICGSTFNRPDNLRRHQKTVHYQAPSKE</sequence>
<dbReference type="Proteomes" id="UP000829685">
    <property type="component" value="Unassembled WGS sequence"/>
</dbReference>
<comment type="caution">
    <text evidence="4">The sequence shown here is derived from an EMBL/GenBank/DDBJ whole genome shotgun (WGS) entry which is preliminary data.</text>
</comment>
<keyword evidence="1" id="KW-0479">Metal-binding</keyword>
<evidence type="ECO:0000256" key="1">
    <source>
        <dbReference type="PROSITE-ProRule" id="PRU00042"/>
    </source>
</evidence>
<organism evidence="4 5">
    <name type="scientific">Neoarthrinium moseri</name>
    <dbReference type="NCBI Taxonomy" id="1658444"/>
    <lineage>
        <taxon>Eukaryota</taxon>
        <taxon>Fungi</taxon>
        <taxon>Dikarya</taxon>
        <taxon>Ascomycota</taxon>
        <taxon>Pezizomycotina</taxon>
        <taxon>Sordariomycetes</taxon>
        <taxon>Xylariomycetidae</taxon>
        <taxon>Amphisphaeriales</taxon>
        <taxon>Apiosporaceae</taxon>
        <taxon>Neoarthrinium</taxon>
    </lineage>
</organism>
<dbReference type="SUPFAM" id="SSF57667">
    <property type="entry name" value="beta-beta-alpha zinc fingers"/>
    <property type="match status" value="1"/>
</dbReference>
<proteinExistence type="predicted"/>
<evidence type="ECO:0000313" key="4">
    <source>
        <dbReference type="EMBL" id="KAI1868783.1"/>
    </source>
</evidence>
<dbReference type="SMART" id="SM00355">
    <property type="entry name" value="ZnF_C2H2"/>
    <property type="match status" value="1"/>
</dbReference>
<gene>
    <name evidence="4" type="ORF">JX265_006762</name>
</gene>
<dbReference type="InterPro" id="IPR036236">
    <property type="entry name" value="Znf_C2H2_sf"/>
</dbReference>
<feature type="region of interest" description="Disordered" evidence="2">
    <location>
        <begin position="1"/>
        <end position="22"/>
    </location>
</feature>
<dbReference type="GO" id="GO:0008270">
    <property type="term" value="F:zinc ion binding"/>
    <property type="evidence" value="ECO:0007669"/>
    <property type="project" value="UniProtKB-KW"/>
</dbReference>
<evidence type="ECO:0000259" key="3">
    <source>
        <dbReference type="PROSITE" id="PS50157"/>
    </source>
</evidence>
<dbReference type="Gene3D" id="3.30.160.60">
    <property type="entry name" value="Classic Zinc Finger"/>
    <property type="match status" value="1"/>
</dbReference>
<accession>A0A9P9WKV1</accession>
<protein>
    <recommendedName>
        <fullName evidence="3">C2H2-type domain-containing protein</fullName>
    </recommendedName>
</protein>
<dbReference type="PROSITE" id="PS00028">
    <property type="entry name" value="ZINC_FINGER_C2H2_1"/>
    <property type="match status" value="1"/>
</dbReference>
<dbReference type="OrthoDB" id="654211at2759"/>
<reference evidence="4" key="1">
    <citation type="submission" date="2021-03" db="EMBL/GenBank/DDBJ databases">
        <title>Revisited historic fungal species revealed as producer of novel bioactive compounds through whole genome sequencing and comparative genomics.</title>
        <authorList>
            <person name="Vignolle G.A."/>
            <person name="Hochenegger N."/>
            <person name="Mach R.L."/>
            <person name="Mach-Aigner A.R."/>
            <person name="Javad Rahimi M."/>
            <person name="Salim K.A."/>
            <person name="Chan C.M."/>
            <person name="Lim L.B.L."/>
            <person name="Cai F."/>
            <person name="Druzhinina I.S."/>
            <person name="U'Ren J.M."/>
            <person name="Derntl C."/>
        </authorList>
    </citation>
    <scope>NUCLEOTIDE SEQUENCE</scope>
    <source>
        <strain evidence="4">TUCIM 5799</strain>
    </source>
</reference>
<evidence type="ECO:0000313" key="5">
    <source>
        <dbReference type="Proteomes" id="UP000829685"/>
    </source>
</evidence>
<keyword evidence="1" id="KW-0862">Zinc</keyword>
<feature type="domain" description="C2H2-type" evidence="3">
    <location>
        <begin position="251"/>
        <end position="279"/>
    </location>
</feature>
<keyword evidence="5" id="KW-1185">Reference proteome</keyword>
<dbReference type="PROSITE" id="PS50157">
    <property type="entry name" value="ZINC_FINGER_C2H2_2"/>
    <property type="match status" value="1"/>
</dbReference>
<dbReference type="AlphaFoldDB" id="A0A9P9WKV1"/>
<keyword evidence="1" id="KW-0863">Zinc-finger</keyword>
<dbReference type="Pfam" id="PF00096">
    <property type="entry name" value="zf-C2H2"/>
    <property type="match status" value="1"/>
</dbReference>
<dbReference type="EMBL" id="JAFIMR010000016">
    <property type="protein sequence ID" value="KAI1868783.1"/>
    <property type="molecule type" value="Genomic_DNA"/>
</dbReference>